<gene>
    <name evidence="1" type="ORF">CGC50_12470</name>
</gene>
<dbReference type="GeneID" id="84809350"/>
<dbReference type="EMBL" id="CP022386">
    <property type="protein sequence ID" value="ATA87869.1"/>
    <property type="molecule type" value="Genomic_DNA"/>
</dbReference>
<evidence type="ECO:0000313" key="1">
    <source>
        <dbReference type="EMBL" id="ATA87869.1"/>
    </source>
</evidence>
<proteinExistence type="predicted"/>
<sequence length="115" mass="13501">MIKYHVFDSMRDLLPIWAYLKKSYTYVVGLYREGSLIGCHVDSPRNPVGLEQLVKSVFDIFPPRLEDIQNYVEKHATRIEYSYEDSVTGYDEEERPIKNVRIKGKSEELPLTDEE</sequence>
<dbReference type="RefSeq" id="WP_095911065.1">
    <property type="nucleotide sequence ID" value="NZ_CP022386.1"/>
</dbReference>
<dbReference type="AlphaFoldDB" id="A0A250FRQ5"/>
<dbReference type="Proteomes" id="UP000217250">
    <property type="component" value="Chromosome"/>
</dbReference>
<evidence type="ECO:0000313" key="2">
    <source>
        <dbReference type="Proteomes" id="UP000217250"/>
    </source>
</evidence>
<accession>A0A250FRQ5</accession>
<name>A0A250FRQ5_9FLAO</name>
<dbReference type="KEGG" id="cgh:CGC50_12470"/>
<reference evidence="2" key="1">
    <citation type="submission" date="2017-06" db="EMBL/GenBank/DDBJ databases">
        <title>Capnocytophaga spp. assemblies.</title>
        <authorList>
            <person name="Gulvik C.A."/>
        </authorList>
    </citation>
    <scope>NUCLEOTIDE SEQUENCE [LARGE SCALE GENOMIC DNA]</scope>
    <source>
        <strain evidence="2">H1496</strain>
    </source>
</reference>
<organism evidence="1 2">
    <name type="scientific">Capnocytophaga gingivalis</name>
    <dbReference type="NCBI Taxonomy" id="1017"/>
    <lineage>
        <taxon>Bacteria</taxon>
        <taxon>Pseudomonadati</taxon>
        <taxon>Bacteroidota</taxon>
        <taxon>Flavobacteriia</taxon>
        <taxon>Flavobacteriales</taxon>
        <taxon>Flavobacteriaceae</taxon>
        <taxon>Capnocytophaga</taxon>
    </lineage>
</organism>
<protein>
    <submittedName>
        <fullName evidence="1">Uncharacterized protein</fullName>
    </submittedName>
</protein>